<protein>
    <submittedName>
        <fullName evidence="1">Uncharacterized protein</fullName>
    </submittedName>
</protein>
<dbReference type="EMBL" id="SLZR01000009">
    <property type="protein sequence ID" value="TCS40411.1"/>
    <property type="molecule type" value="Genomic_DNA"/>
</dbReference>
<keyword evidence="2" id="KW-1185">Reference proteome</keyword>
<organism evidence="1 2">
    <name type="scientific">Reinekea marinisedimentorum</name>
    <dbReference type="NCBI Taxonomy" id="230495"/>
    <lineage>
        <taxon>Bacteria</taxon>
        <taxon>Pseudomonadati</taxon>
        <taxon>Pseudomonadota</taxon>
        <taxon>Gammaproteobacteria</taxon>
        <taxon>Oceanospirillales</taxon>
        <taxon>Saccharospirillaceae</taxon>
        <taxon>Reinekea</taxon>
    </lineage>
</organism>
<dbReference type="Proteomes" id="UP000295793">
    <property type="component" value="Unassembled WGS sequence"/>
</dbReference>
<dbReference type="OrthoDB" id="9936102at2"/>
<reference evidence="1 2" key="1">
    <citation type="submission" date="2019-03" db="EMBL/GenBank/DDBJ databases">
        <title>Genomic Encyclopedia of Archaeal and Bacterial Type Strains, Phase II (KMG-II): from individual species to whole genera.</title>
        <authorList>
            <person name="Goeker M."/>
        </authorList>
    </citation>
    <scope>NUCLEOTIDE SEQUENCE [LARGE SCALE GENOMIC DNA]</scope>
    <source>
        <strain evidence="1 2">DSM 15388</strain>
    </source>
</reference>
<comment type="caution">
    <text evidence="1">The sequence shown here is derived from an EMBL/GenBank/DDBJ whole genome shotgun (WGS) entry which is preliminary data.</text>
</comment>
<sequence>MTDRRPDFDSETFTPYELYERNSFEFGFLMKSWSQPFYGGSIVKVYGWSKYEAVNSKQGQVLYLPFPSLTREEYKHPETGNLTIPNQFVCSRNFDENRSFMIIENVAGKGWLPHDEA</sequence>
<dbReference type="RefSeq" id="WP_132701921.1">
    <property type="nucleotide sequence ID" value="NZ_SLZR01000009.1"/>
</dbReference>
<name>A0A4R3I5K8_9GAMM</name>
<gene>
    <name evidence="1" type="ORF">BCF53_109121</name>
</gene>
<accession>A0A4R3I5K8</accession>
<proteinExistence type="predicted"/>
<evidence type="ECO:0000313" key="1">
    <source>
        <dbReference type="EMBL" id="TCS40411.1"/>
    </source>
</evidence>
<dbReference type="AlphaFoldDB" id="A0A4R3I5K8"/>
<evidence type="ECO:0000313" key="2">
    <source>
        <dbReference type="Proteomes" id="UP000295793"/>
    </source>
</evidence>